<dbReference type="NCBIfam" id="TIGR00229">
    <property type="entry name" value="sensory_box"/>
    <property type="match status" value="2"/>
</dbReference>
<dbReference type="InterPro" id="IPR035965">
    <property type="entry name" value="PAS-like_dom_sf"/>
</dbReference>
<dbReference type="PROSITE" id="PS50112">
    <property type="entry name" value="PAS"/>
    <property type="match status" value="2"/>
</dbReference>
<dbReference type="InterPro" id="IPR036890">
    <property type="entry name" value="HATPase_C_sf"/>
</dbReference>
<dbReference type="InterPro" id="IPR036097">
    <property type="entry name" value="HisK_dim/P_sf"/>
</dbReference>
<dbReference type="Gene3D" id="3.40.50.2300">
    <property type="match status" value="1"/>
</dbReference>
<dbReference type="SUPFAM" id="SSF55785">
    <property type="entry name" value="PYP-like sensor domain (PAS domain)"/>
    <property type="match status" value="2"/>
</dbReference>
<dbReference type="EC" id="2.7.13.3" evidence="2"/>
<dbReference type="Pfam" id="PF13185">
    <property type="entry name" value="GAF_2"/>
    <property type="match status" value="1"/>
</dbReference>
<feature type="domain" description="PAS" evidence="12">
    <location>
        <begin position="1"/>
        <end position="71"/>
    </location>
</feature>
<dbReference type="PRINTS" id="PR00344">
    <property type="entry name" value="BCTRLSENSOR"/>
</dbReference>
<proteinExistence type="predicted"/>
<organism evidence="13 14">
    <name type="scientific">Chlorobaculum parvum (strain DSM 263 / NCIMB 8327)</name>
    <name type="common">Chlorobium vibrioforme subsp. thiosulfatophilum</name>
    <dbReference type="NCBI Taxonomy" id="517417"/>
    <lineage>
        <taxon>Bacteria</taxon>
        <taxon>Pseudomonadati</taxon>
        <taxon>Chlorobiota</taxon>
        <taxon>Chlorobiia</taxon>
        <taxon>Chlorobiales</taxon>
        <taxon>Chlorobiaceae</taxon>
        <taxon>Chlorobaculum</taxon>
    </lineage>
</organism>
<name>B3QMN2_CHLP8</name>
<keyword evidence="4" id="KW-0808">Transferase</keyword>
<evidence type="ECO:0000256" key="3">
    <source>
        <dbReference type="ARBA" id="ARBA00022553"/>
    </source>
</evidence>
<dbReference type="Pfam" id="PF00512">
    <property type="entry name" value="HisKA"/>
    <property type="match status" value="1"/>
</dbReference>
<dbReference type="OrthoDB" id="9783713at2"/>
<dbReference type="eggNOG" id="COG0784">
    <property type="taxonomic scope" value="Bacteria"/>
</dbReference>
<evidence type="ECO:0000259" key="11">
    <source>
        <dbReference type="PROSITE" id="PS50110"/>
    </source>
</evidence>
<dbReference type="EMBL" id="CP001099">
    <property type="protein sequence ID" value="ACF11185.1"/>
    <property type="molecule type" value="Genomic_DNA"/>
</dbReference>
<dbReference type="InterPro" id="IPR013655">
    <property type="entry name" value="PAS_fold_3"/>
</dbReference>
<dbReference type="Proteomes" id="UP000008811">
    <property type="component" value="Chromosome"/>
</dbReference>
<dbReference type="InterPro" id="IPR004358">
    <property type="entry name" value="Sig_transdc_His_kin-like_C"/>
</dbReference>
<dbReference type="HOGENOM" id="CLU_000445_114_51_10"/>
<feature type="modified residue" description="4-aspartylphosphate" evidence="9">
    <location>
        <position position="730"/>
    </location>
</feature>
<dbReference type="InterPro" id="IPR001789">
    <property type="entry name" value="Sig_transdc_resp-reg_receiver"/>
</dbReference>
<dbReference type="SMART" id="SM00086">
    <property type="entry name" value="PAC"/>
    <property type="match status" value="2"/>
</dbReference>
<keyword evidence="5" id="KW-0547">Nucleotide-binding</keyword>
<dbReference type="SMART" id="SM00448">
    <property type="entry name" value="REC"/>
    <property type="match status" value="1"/>
</dbReference>
<feature type="domain" description="Response regulatory" evidence="11">
    <location>
        <begin position="679"/>
        <end position="795"/>
    </location>
</feature>
<evidence type="ECO:0000313" key="14">
    <source>
        <dbReference type="Proteomes" id="UP000008811"/>
    </source>
</evidence>
<dbReference type="SUPFAM" id="SSF55781">
    <property type="entry name" value="GAF domain-like"/>
    <property type="match status" value="1"/>
</dbReference>
<dbReference type="SMART" id="SM00091">
    <property type="entry name" value="PAS"/>
    <property type="match status" value="2"/>
</dbReference>
<dbReference type="GO" id="GO:0000155">
    <property type="term" value="F:phosphorelay sensor kinase activity"/>
    <property type="evidence" value="ECO:0007669"/>
    <property type="project" value="InterPro"/>
</dbReference>
<dbReference type="InterPro" id="IPR013767">
    <property type="entry name" value="PAS_fold"/>
</dbReference>
<dbReference type="CDD" id="cd00082">
    <property type="entry name" value="HisKA"/>
    <property type="match status" value="1"/>
</dbReference>
<dbReference type="CDD" id="cd00130">
    <property type="entry name" value="PAS"/>
    <property type="match status" value="2"/>
</dbReference>
<dbReference type="Pfam" id="PF08447">
    <property type="entry name" value="PAS_3"/>
    <property type="match status" value="1"/>
</dbReference>
<keyword evidence="3 9" id="KW-0597">Phosphoprotein</keyword>
<sequence length="798" mass="89108">MVEGKSMTDMLPQSMYLIDAEGHMVRWSPLFRDRIAGLSDQSMESINFIDLIHPEDRELVRQRMRNILNRGVEESVEVRVLFKGGPTYRWFVLMANRYECDGAVFITGTGVDITRLKKAEKALMVSEQRFRSILEQADYPVFIADIEGLIKYVSPAFEEVSGYASSECLNRSFTKFFEETDGGNSGVMLMLDDVISNSEDIRKCECTMRKRDGSVFPVEIRLHKYSDHRVEGAIGVLYDLTQRKRFDLLTEFRFDLLRRAEDASIEEILQGALDEAEQLTDSSLGFIYFLSDDSNGLPKYIWSTKVRDEMSAMGGNGEHPSFNSMPFLKEAIEKRRAIIVNEPSLSLDLEFSSFQPDVKNRLVVPVIDGGEVVAVCLVGNKPFPYVDNDAQWVSTLANMVWDIVTRKMNEQSENRIQSILLQIQKMELIGQLAGGIAHDFNNMLGVIMGNTELAMCNDGLDPSVEENLAEIYRAAERSAEMTSQLLAFARKQTAVPSVFEVDQAIGDSLAILQRVVGKKIGFDWHPSGAGCKVRVDPSQFDQILMNLCLNASDAMGGEGTIVIKAKRLKVDHTLEHPGGIREPGEYVQISVSDSGQGIPEEHQLHIFEPFFTTKVLGKGTGLGLSSIYGIVKQNRGFVDFESEKGNGTTFHIYLPLYREKTNGLGIDRQNSSSPSNHTTILVVEDEPEILSLCKMMLQKSGFTVLTAAFPKDAIMIAEEFSGKIDLLLTDVIMPEMNGVELASKLSTISPGFRVLFMSGYSADIIADKGMPHNSFNLLRKPFTIKTLIEKVNAVLEAK</sequence>
<dbReference type="eggNOG" id="COG4191">
    <property type="taxonomic scope" value="Bacteria"/>
</dbReference>
<dbReference type="PANTHER" id="PTHR43065:SF42">
    <property type="entry name" value="TWO-COMPONENT SENSOR PPRA"/>
    <property type="match status" value="1"/>
</dbReference>
<dbReference type="Gene3D" id="1.10.287.130">
    <property type="match status" value="1"/>
</dbReference>
<dbReference type="Pfam" id="PF00989">
    <property type="entry name" value="PAS"/>
    <property type="match status" value="1"/>
</dbReference>
<feature type="domain" description="PAS" evidence="12">
    <location>
        <begin position="126"/>
        <end position="181"/>
    </location>
</feature>
<dbReference type="Gene3D" id="3.30.565.10">
    <property type="entry name" value="Histidine kinase-like ATPase, C-terminal domain"/>
    <property type="match status" value="1"/>
</dbReference>
<keyword evidence="7" id="KW-0067">ATP-binding</keyword>
<dbReference type="eggNOG" id="COG2202">
    <property type="taxonomic scope" value="Bacteria"/>
</dbReference>
<dbReference type="InterPro" id="IPR003594">
    <property type="entry name" value="HATPase_dom"/>
</dbReference>
<evidence type="ECO:0000259" key="10">
    <source>
        <dbReference type="PROSITE" id="PS50109"/>
    </source>
</evidence>
<evidence type="ECO:0000313" key="13">
    <source>
        <dbReference type="EMBL" id="ACF11185.1"/>
    </source>
</evidence>
<evidence type="ECO:0000256" key="6">
    <source>
        <dbReference type="ARBA" id="ARBA00022777"/>
    </source>
</evidence>
<dbReference type="STRING" id="517417.Cpar_0768"/>
<gene>
    <name evidence="13" type="ordered locus">Cpar_0768</name>
</gene>
<dbReference type="InterPro" id="IPR000014">
    <property type="entry name" value="PAS"/>
</dbReference>
<evidence type="ECO:0000256" key="8">
    <source>
        <dbReference type="ARBA" id="ARBA00023012"/>
    </source>
</evidence>
<dbReference type="PANTHER" id="PTHR43065">
    <property type="entry name" value="SENSOR HISTIDINE KINASE"/>
    <property type="match status" value="1"/>
</dbReference>
<dbReference type="InterPro" id="IPR029016">
    <property type="entry name" value="GAF-like_dom_sf"/>
</dbReference>
<feature type="domain" description="Histidine kinase" evidence="10">
    <location>
        <begin position="435"/>
        <end position="658"/>
    </location>
</feature>
<evidence type="ECO:0000256" key="5">
    <source>
        <dbReference type="ARBA" id="ARBA00022741"/>
    </source>
</evidence>
<dbReference type="InterPro" id="IPR003661">
    <property type="entry name" value="HisK_dim/P_dom"/>
</dbReference>
<dbReference type="GO" id="GO:0005524">
    <property type="term" value="F:ATP binding"/>
    <property type="evidence" value="ECO:0007669"/>
    <property type="project" value="UniProtKB-KW"/>
</dbReference>
<dbReference type="Pfam" id="PF00072">
    <property type="entry name" value="Response_reg"/>
    <property type="match status" value="1"/>
</dbReference>
<dbReference type="SUPFAM" id="SSF55874">
    <property type="entry name" value="ATPase domain of HSP90 chaperone/DNA topoisomerase II/histidine kinase"/>
    <property type="match status" value="1"/>
</dbReference>
<dbReference type="InterPro" id="IPR001610">
    <property type="entry name" value="PAC"/>
</dbReference>
<evidence type="ECO:0000256" key="1">
    <source>
        <dbReference type="ARBA" id="ARBA00000085"/>
    </source>
</evidence>
<evidence type="ECO:0000256" key="2">
    <source>
        <dbReference type="ARBA" id="ARBA00012438"/>
    </source>
</evidence>
<dbReference type="AlphaFoldDB" id="B3QMN2"/>
<dbReference type="SMART" id="SM00387">
    <property type="entry name" value="HATPase_c"/>
    <property type="match status" value="1"/>
</dbReference>
<dbReference type="InterPro" id="IPR005467">
    <property type="entry name" value="His_kinase_dom"/>
</dbReference>
<dbReference type="PROSITE" id="PS50109">
    <property type="entry name" value="HIS_KIN"/>
    <property type="match status" value="1"/>
</dbReference>
<dbReference type="Gene3D" id="3.30.450.40">
    <property type="match status" value="1"/>
</dbReference>
<reference evidence="13" key="1">
    <citation type="submission" date="2008-06" db="EMBL/GenBank/DDBJ databases">
        <title>Complete sequence of Chlorobaculum parvum NCIB 8327.</title>
        <authorList>
            <consortium name="US DOE Joint Genome Institute"/>
            <person name="Lucas S."/>
            <person name="Copeland A."/>
            <person name="Lapidus A."/>
            <person name="Glavina del Rio T."/>
            <person name="Dalin E."/>
            <person name="Tice H."/>
            <person name="Bruce D."/>
            <person name="Goodwin L."/>
            <person name="Pitluck S."/>
            <person name="Schmutz J."/>
            <person name="Larimer F."/>
            <person name="Land M."/>
            <person name="Hauser L."/>
            <person name="Kyrpides N."/>
            <person name="Mikhailova N."/>
            <person name="Zhao F."/>
            <person name="Li T."/>
            <person name="Liu Z."/>
            <person name="Overmann J."/>
            <person name="Bryant D.A."/>
            <person name="Richardson P."/>
        </authorList>
    </citation>
    <scope>NUCLEOTIDE SEQUENCE [LARGE SCALE GENOMIC DNA]</scope>
    <source>
        <strain evidence="13">NCIB 8327</strain>
    </source>
</reference>
<dbReference type="GO" id="GO:0006355">
    <property type="term" value="P:regulation of DNA-templated transcription"/>
    <property type="evidence" value="ECO:0007669"/>
    <property type="project" value="InterPro"/>
</dbReference>
<dbReference type="SMART" id="SM00388">
    <property type="entry name" value="HisKA"/>
    <property type="match status" value="1"/>
</dbReference>
<dbReference type="PROSITE" id="PS50110">
    <property type="entry name" value="RESPONSE_REGULATORY"/>
    <property type="match status" value="1"/>
</dbReference>
<dbReference type="Pfam" id="PF02518">
    <property type="entry name" value="HATPase_c"/>
    <property type="match status" value="1"/>
</dbReference>
<keyword evidence="6 13" id="KW-0418">Kinase</keyword>
<dbReference type="Gene3D" id="3.30.450.20">
    <property type="entry name" value="PAS domain"/>
    <property type="match status" value="2"/>
</dbReference>
<evidence type="ECO:0000256" key="7">
    <source>
        <dbReference type="ARBA" id="ARBA00022840"/>
    </source>
</evidence>
<dbReference type="SUPFAM" id="SSF47384">
    <property type="entry name" value="Homodimeric domain of signal transducing histidine kinase"/>
    <property type="match status" value="1"/>
</dbReference>
<dbReference type="SMART" id="SM00065">
    <property type="entry name" value="GAF"/>
    <property type="match status" value="1"/>
</dbReference>
<keyword evidence="14" id="KW-1185">Reference proteome</keyword>
<dbReference type="SUPFAM" id="SSF52172">
    <property type="entry name" value="CheY-like"/>
    <property type="match status" value="1"/>
</dbReference>
<evidence type="ECO:0000259" key="12">
    <source>
        <dbReference type="PROSITE" id="PS50112"/>
    </source>
</evidence>
<dbReference type="KEGG" id="cpc:Cpar_0768"/>
<dbReference type="eggNOG" id="COG2203">
    <property type="taxonomic scope" value="Bacteria"/>
</dbReference>
<dbReference type="InterPro" id="IPR011006">
    <property type="entry name" value="CheY-like_superfamily"/>
</dbReference>
<comment type="catalytic activity">
    <reaction evidence="1">
        <text>ATP + protein L-histidine = ADP + protein N-phospho-L-histidine.</text>
        <dbReference type="EC" id="2.7.13.3"/>
    </reaction>
</comment>
<accession>B3QMN2</accession>
<dbReference type="InterPro" id="IPR003018">
    <property type="entry name" value="GAF"/>
</dbReference>
<evidence type="ECO:0000256" key="9">
    <source>
        <dbReference type="PROSITE-ProRule" id="PRU00169"/>
    </source>
</evidence>
<protein>
    <recommendedName>
        <fullName evidence="2">histidine kinase</fullName>
        <ecNumber evidence="2">2.7.13.3</ecNumber>
    </recommendedName>
</protein>
<evidence type="ECO:0000256" key="4">
    <source>
        <dbReference type="ARBA" id="ARBA00022679"/>
    </source>
</evidence>
<keyword evidence="8" id="KW-0902">Two-component regulatory system</keyword>